<evidence type="ECO:0000313" key="2">
    <source>
        <dbReference type="EMBL" id="ANC32157.1"/>
    </source>
</evidence>
<dbReference type="OrthoDB" id="3724496at2"/>
<sequence length="224" mass="24173">MAVITVEGRAVRHLAAERATVRVRIRFEHPTPVDRTAQDAAAVLREVSTLARAEADAGAATWWGAEPVVTWVEKEWVKPSAHADKVLQQRHVAGAGVQVKFRDFARMTAFAARANALQGAEVAHVSWALTEKTRDALTSETRRDAAVDARLRAEAYASALGQNHVTLVHLYEEGLRPAGPYGAKQQSGVGARNGVTTSGSTGDLRLRVEEVEVTAVVTADFETT</sequence>
<feature type="region of interest" description="Disordered" evidence="1">
    <location>
        <begin position="181"/>
        <end position="201"/>
    </location>
</feature>
<dbReference type="PATRIC" id="fig|1300344.3.peg.2640"/>
<dbReference type="EMBL" id="CP014209">
    <property type="protein sequence ID" value="ANC32157.1"/>
    <property type="molecule type" value="Genomic_DNA"/>
</dbReference>
<evidence type="ECO:0008006" key="4">
    <source>
        <dbReference type="Google" id="ProtNLM"/>
    </source>
</evidence>
<keyword evidence="3" id="KW-1185">Reference proteome</keyword>
<dbReference type="KEGG" id="ido:I598_2627"/>
<dbReference type="AlphaFoldDB" id="A0A161IFE3"/>
<reference evidence="2 3" key="1">
    <citation type="submission" date="2016-01" db="EMBL/GenBank/DDBJ databases">
        <title>Complete genome sequence of a soil Actinobacterium, Isoptericola dokdonensis DS-3.</title>
        <authorList>
            <person name="Kwon S.-K."/>
            <person name="Kim J.F."/>
        </authorList>
    </citation>
    <scope>NUCLEOTIDE SEQUENCE [LARGE SCALE GENOMIC DNA]</scope>
    <source>
        <strain evidence="2 3">DS-3</strain>
    </source>
</reference>
<dbReference type="Gene3D" id="3.30.70.2970">
    <property type="entry name" value="Protein of unknown function (DUF541), domain 2"/>
    <property type="match status" value="1"/>
</dbReference>
<accession>A0A161IFE3</accession>
<protein>
    <recommendedName>
        <fullName evidence="4">Oxidative stress defense protein</fullName>
    </recommendedName>
</protein>
<proteinExistence type="predicted"/>
<dbReference type="RefSeq" id="WP_068203328.1">
    <property type="nucleotide sequence ID" value="NZ_CP014209.1"/>
</dbReference>
<evidence type="ECO:0000256" key="1">
    <source>
        <dbReference type="SAM" id="MobiDB-lite"/>
    </source>
</evidence>
<name>A0A161IFE3_9MICO</name>
<feature type="compositionally biased region" description="Polar residues" evidence="1">
    <location>
        <begin position="184"/>
        <end position="201"/>
    </location>
</feature>
<organism evidence="2 3">
    <name type="scientific">Isoptericola dokdonensis DS-3</name>
    <dbReference type="NCBI Taxonomy" id="1300344"/>
    <lineage>
        <taxon>Bacteria</taxon>
        <taxon>Bacillati</taxon>
        <taxon>Actinomycetota</taxon>
        <taxon>Actinomycetes</taxon>
        <taxon>Micrococcales</taxon>
        <taxon>Promicromonosporaceae</taxon>
        <taxon>Isoptericola</taxon>
    </lineage>
</organism>
<dbReference type="STRING" id="1300344.I598_2627"/>
<dbReference type="Gene3D" id="3.30.110.170">
    <property type="entry name" value="Protein of unknown function (DUF541), domain 1"/>
    <property type="match status" value="1"/>
</dbReference>
<dbReference type="InterPro" id="IPR007497">
    <property type="entry name" value="SIMPL/DUF541"/>
</dbReference>
<gene>
    <name evidence="2" type="ORF">I598_2627</name>
</gene>
<dbReference type="Proteomes" id="UP000076794">
    <property type="component" value="Chromosome"/>
</dbReference>
<dbReference type="Pfam" id="PF04402">
    <property type="entry name" value="SIMPL"/>
    <property type="match status" value="1"/>
</dbReference>
<evidence type="ECO:0000313" key="3">
    <source>
        <dbReference type="Proteomes" id="UP000076794"/>
    </source>
</evidence>